<dbReference type="InterPro" id="IPR013219">
    <property type="entry name" value="Ribosomal_mS33"/>
</dbReference>
<evidence type="ECO:0000256" key="2">
    <source>
        <dbReference type="ARBA" id="ARBA00008970"/>
    </source>
</evidence>
<dbReference type="GO" id="GO:0005840">
    <property type="term" value="C:ribosome"/>
    <property type="evidence" value="ECO:0007669"/>
    <property type="project" value="UniProtKB-KW"/>
</dbReference>
<evidence type="ECO:0000256" key="7">
    <source>
        <dbReference type="SAM" id="MobiDB-lite"/>
    </source>
</evidence>
<dbReference type="PANTHER" id="PTHR13362">
    <property type="entry name" value="MITOCHONDRIAL RIBOSOMAL PROTEIN S33"/>
    <property type="match status" value="1"/>
</dbReference>
<keyword evidence="3 8" id="KW-0689">Ribosomal protein</keyword>
<keyword evidence="5" id="KW-0687">Ribonucleoprotein</keyword>
<feature type="compositionally biased region" description="Basic residues" evidence="7">
    <location>
        <begin position="133"/>
        <end position="142"/>
    </location>
</feature>
<sequence>MAKVDKVIGRVSSQFKTSAICRAVHRVCDSDDSILQLGKGLWLLAAPEMSSLSEYALRMTRLSARLFGEVARPTDSKSMKVVKLFSEQPLAKRKETYDWYPDHNTYFALMGTLRFLGLYRDEHQDFKDEQMRLKKLRGKGKPRKGEGKRATKKK</sequence>
<dbReference type="InParanoid" id="L5KS67"/>
<dbReference type="FunCoup" id="L5KS67">
    <property type="interactions" value="614"/>
</dbReference>
<evidence type="ECO:0000256" key="5">
    <source>
        <dbReference type="ARBA" id="ARBA00023274"/>
    </source>
</evidence>
<evidence type="ECO:0000256" key="3">
    <source>
        <dbReference type="ARBA" id="ARBA00022980"/>
    </source>
</evidence>
<dbReference type="Proteomes" id="UP000010552">
    <property type="component" value="Unassembled WGS sequence"/>
</dbReference>
<feature type="region of interest" description="Disordered" evidence="7">
    <location>
        <begin position="132"/>
        <end position="154"/>
    </location>
</feature>
<evidence type="ECO:0000313" key="8">
    <source>
        <dbReference type="EMBL" id="ELK13796.1"/>
    </source>
</evidence>
<evidence type="ECO:0000313" key="9">
    <source>
        <dbReference type="Proteomes" id="UP000010552"/>
    </source>
</evidence>
<dbReference type="eggNOG" id="KOG4104">
    <property type="taxonomic scope" value="Eukaryota"/>
</dbReference>
<evidence type="ECO:0000256" key="4">
    <source>
        <dbReference type="ARBA" id="ARBA00023128"/>
    </source>
</evidence>
<dbReference type="EMBL" id="KB030581">
    <property type="protein sequence ID" value="ELK13796.1"/>
    <property type="molecule type" value="Genomic_DNA"/>
</dbReference>
<dbReference type="Gene3D" id="3.30.1230.20">
    <property type="match status" value="1"/>
</dbReference>
<dbReference type="STRING" id="9402.L5KS67"/>
<name>L5KS67_PTEAL</name>
<dbReference type="GO" id="GO:1990904">
    <property type="term" value="C:ribonucleoprotein complex"/>
    <property type="evidence" value="ECO:0007669"/>
    <property type="project" value="UniProtKB-KW"/>
</dbReference>
<gene>
    <name evidence="8" type="ORF">PAL_GLEAN10019055</name>
</gene>
<dbReference type="AlphaFoldDB" id="L5KS67"/>
<dbReference type="GO" id="GO:0005739">
    <property type="term" value="C:mitochondrion"/>
    <property type="evidence" value="ECO:0007669"/>
    <property type="project" value="UniProtKB-SubCell"/>
</dbReference>
<dbReference type="PANTHER" id="PTHR13362:SF2">
    <property type="entry name" value="SMALL RIBOSOMAL SUBUNIT PROTEIN MS33"/>
    <property type="match status" value="1"/>
</dbReference>
<dbReference type="InterPro" id="IPR038579">
    <property type="entry name" value="Ribosomal_eS21_sf"/>
</dbReference>
<evidence type="ECO:0000256" key="1">
    <source>
        <dbReference type="ARBA" id="ARBA00004173"/>
    </source>
</evidence>
<evidence type="ECO:0000256" key="6">
    <source>
        <dbReference type="ARBA" id="ARBA00035132"/>
    </source>
</evidence>
<feature type="compositionally biased region" description="Basic and acidic residues" evidence="7">
    <location>
        <begin position="143"/>
        <end position="154"/>
    </location>
</feature>
<accession>L5KS67</accession>
<protein>
    <recommendedName>
        <fullName evidence="6">Small ribosomal subunit protein mS33</fullName>
    </recommendedName>
</protein>
<comment type="subcellular location">
    <subcellularLocation>
        <location evidence="1">Mitochondrion</location>
    </subcellularLocation>
</comment>
<proteinExistence type="inferred from homology"/>
<organism evidence="8 9">
    <name type="scientific">Pteropus alecto</name>
    <name type="common">Black flying fox</name>
    <dbReference type="NCBI Taxonomy" id="9402"/>
    <lineage>
        <taxon>Eukaryota</taxon>
        <taxon>Metazoa</taxon>
        <taxon>Chordata</taxon>
        <taxon>Craniata</taxon>
        <taxon>Vertebrata</taxon>
        <taxon>Euteleostomi</taxon>
        <taxon>Mammalia</taxon>
        <taxon>Eutheria</taxon>
        <taxon>Laurasiatheria</taxon>
        <taxon>Chiroptera</taxon>
        <taxon>Yinpterochiroptera</taxon>
        <taxon>Pteropodoidea</taxon>
        <taxon>Pteropodidae</taxon>
        <taxon>Pteropodinae</taxon>
        <taxon>Pteropus</taxon>
    </lineage>
</organism>
<reference evidence="9" key="1">
    <citation type="journal article" date="2013" name="Science">
        <title>Comparative analysis of bat genomes provides insight into the evolution of flight and immunity.</title>
        <authorList>
            <person name="Zhang G."/>
            <person name="Cowled C."/>
            <person name="Shi Z."/>
            <person name="Huang Z."/>
            <person name="Bishop-Lilly K.A."/>
            <person name="Fang X."/>
            <person name="Wynne J.W."/>
            <person name="Xiong Z."/>
            <person name="Baker M.L."/>
            <person name="Zhao W."/>
            <person name="Tachedjian M."/>
            <person name="Zhu Y."/>
            <person name="Zhou P."/>
            <person name="Jiang X."/>
            <person name="Ng J."/>
            <person name="Yang L."/>
            <person name="Wu L."/>
            <person name="Xiao J."/>
            <person name="Feng Y."/>
            <person name="Chen Y."/>
            <person name="Sun X."/>
            <person name="Zhang Y."/>
            <person name="Marsh G.A."/>
            <person name="Crameri G."/>
            <person name="Broder C.C."/>
            <person name="Frey K.G."/>
            <person name="Wang L.F."/>
            <person name="Wang J."/>
        </authorList>
    </citation>
    <scope>NUCLEOTIDE SEQUENCE [LARGE SCALE GENOMIC DNA]</scope>
</reference>
<dbReference type="Pfam" id="PF08293">
    <property type="entry name" value="MRP-S33"/>
    <property type="match status" value="1"/>
</dbReference>
<keyword evidence="9" id="KW-1185">Reference proteome</keyword>
<keyword evidence="4" id="KW-0496">Mitochondrion</keyword>
<comment type="similarity">
    <text evidence="2">Belongs to the mitochondrion-specific ribosomal protein mS33 family.</text>
</comment>